<dbReference type="Proteomes" id="UP000245626">
    <property type="component" value="Unassembled WGS sequence"/>
</dbReference>
<sequence>MQERSKVEGGEEEQLQSPKGSVSGNTVEEPASSESGDDVTANDDVEEDSSIPLPPPPGMQDPVSVSKSFETLRKCLVLEAANQSNGVKPLVFSNLMQDVEKLSSIVDCVAAIGSEMCGEFVFFV</sequence>
<organism evidence="1 2">
    <name type="scientific">Violaceomyces palustris</name>
    <dbReference type="NCBI Taxonomy" id="1673888"/>
    <lineage>
        <taxon>Eukaryota</taxon>
        <taxon>Fungi</taxon>
        <taxon>Dikarya</taxon>
        <taxon>Basidiomycota</taxon>
        <taxon>Ustilaginomycotina</taxon>
        <taxon>Ustilaginomycetes</taxon>
        <taxon>Violaceomycetales</taxon>
        <taxon>Violaceomycetaceae</taxon>
        <taxon>Violaceomyces</taxon>
    </lineage>
</organism>
<proteinExistence type="predicted"/>
<dbReference type="EMBL" id="KZ819683">
    <property type="protein sequence ID" value="PWN54470.1"/>
    <property type="molecule type" value="Genomic_DNA"/>
</dbReference>
<evidence type="ECO:0000313" key="2">
    <source>
        <dbReference type="Proteomes" id="UP000245626"/>
    </source>
</evidence>
<keyword evidence="2" id="KW-1185">Reference proteome</keyword>
<reference evidence="1 2" key="1">
    <citation type="journal article" date="2018" name="Mol. Biol. Evol.">
        <title>Broad Genomic Sampling Reveals a Smut Pathogenic Ancestry of the Fungal Clade Ustilaginomycotina.</title>
        <authorList>
            <person name="Kijpornyongpan T."/>
            <person name="Mondo S.J."/>
            <person name="Barry K."/>
            <person name="Sandor L."/>
            <person name="Lee J."/>
            <person name="Lipzen A."/>
            <person name="Pangilinan J."/>
            <person name="LaButti K."/>
            <person name="Hainaut M."/>
            <person name="Henrissat B."/>
            <person name="Grigoriev I.V."/>
            <person name="Spatafora J.W."/>
            <person name="Aime M.C."/>
        </authorList>
    </citation>
    <scope>NUCLEOTIDE SEQUENCE [LARGE SCALE GENOMIC DNA]</scope>
    <source>
        <strain evidence="1 2">SA 807</strain>
    </source>
</reference>
<evidence type="ECO:0000313" key="1">
    <source>
        <dbReference type="EMBL" id="PWN54470.1"/>
    </source>
</evidence>
<gene>
    <name evidence="1" type="ORF">IE53DRAFT_50</name>
</gene>
<name>A0ACD0P8K7_9BASI</name>
<protein>
    <submittedName>
        <fullName evidence="1">Uncharacterized protein</fullName>
    </submittedName>
</protein>
<accession>A0ACD0P8K7</accession>